<feature type="region of interest" description="Disordered" evidence="1">
    <location>
        <begin position="1"/>
        <end position="37"/>
    </location>
</feature>
<organism evidence="2 3">
    <name type="scientific">Candidatus Corynebacterium avicola</name>
    <dbReference type="NCBI Taxonomy" id="2838527"/>
    <lineage>
        <taxon>Bacteria</taxon>
        <taxon>Bacillati</taxon>
        <taxon>Actinomycetota</taxon>
        <taxon>Actinomycetes</taxon>
        <taxon>Mycobacteriales</taxon>
        <taxon>Corynebacteriaceae</taxon>
        <taxon>Corynebacterium</taxon>
    </lineage>
</organism>
<feature type="compositionally biased region" description="Polar residues" evidence="1">
    <location>
        <begin position="24"/>
        <end position="36"/>
    </location>
</feature>
<evidence type="ECO:0000313" key="2">
    <source>
        <dbReference type="EMBL" id="HIW90272.1"/>
    </source>
</evidence>
<accession>A0A9D1RMK6</accession>
<reference evidence="2" key="1">
    <citation type="journal article" date="2021" name="PeerJ">
        <title>Extensive microbial diversity within the chicken gut microbiome revealed by metagenomics and culture.</title>
        <authorList>
            <person name="Gilroy R."/>
            <person name="Ravi A."/>
            <person name="Getino M."/>
            <person name="Pursley I."/>
            <person name="Horton D.L."/>
            <person name="Alikhan N.F."/>
            <person name="Baker D."/>
            <person name="Gharbi K."/>
            <person name="Hall N."/>
            <person name="Watson M."/>
            <person name="Adriaenssens E.M."/>
            <person name="Foster-Nyarko E."/>
            <person name="Jarju S."/>
            <person name="Secka A."/>
            <person name="Antonio M."/>
            <person name="Oren A."/>
            <person name="Chaudhuri R.R."/>
            <person name="La Ragione R."/>
            <person name="Hildebrand F."/>
            <person name="Pallen M.J."/>
        </authorList>
    </citation>
    <scope>NUCLEOTIDE SEQUENCE</scope>
    <source>
        <strain evidence="2">CHK32-1732</strain>
    </source>
</reference>
<reference evidence="2" key="2">
    <citation type="submission" date="2021-04" db="EMBL/GenBank/DDBJ databases">
        <authorList>
            <person name="Gilroy R."/>
        </authorList>
    </citation>
    <scope>NUCLEOTIDE SEQUENCE</scope>
    <source>
        <strain evidence="2">CHK32-1732</strain>
    </source>
</reference>
<sequence>MNDQTPHAGDTGDTGDADRPSPATLRNANNAGNGTNVEDLVAEVDRLLASDAEGNDEAALLEQAHRLINDALEGR</sequence>
<evidence type="ECO:0000256" key="1">
    <source>
        <dbReference type="SAM" id="MobiDB-lite"/>
    </source>
</evidence>
<protein>
    <submittedName>
        <fullName evidence="2">Uncharacterized protein</fullName>
    </submittedName>
</protein>
<comment type="caution">
    <text evidence="2">The sequence shown here is derived from an EMBL/GenBank/DDBJ whole genome shotgun (WGS) entry which is preliminary data.</text>
</comment>
<evidence type="ECO:0000313" key="3">
    <source>
        <dbReference type="Proteomes" id="UP000824190"/>
    </source>
</evidence>
<name>A0A9D1RMK6_9CORY</name>
<dbReference type="Proteomes" id="UP000824190">
    <property type="component" value="Unassembled WGS sequence"/>
</dbReference>
<proteinExistence type="predicted"/>
<dbReference type="AlphaFoldDB" id="A0A9D1RMK6"/>
<gene>
    <name evidence="2" type="ORF">H9870_01180</name>
</gene>
<dbReference type="EMBL" id="DXGC01000010">
    <property type="protein sequence ID" value="HIW90272.1"/>
    <property type="molecule type" value="Genomic_DNA"/>
</dbReference>